<sequence>MDGGFLGGDAHGESIAHDSIVRNRLGAAALPTGQRCAKGWTCASHHRGAGAAPASSLTTDAPQTHHREVEHEGLAVRWYRQAPGTQ</sequence>
<proteinExistence type="predicted"/>
<dbReference type="Proteomes" id="UP001589575">
    <property type="component" value="Unassembled WGS sequence"/>
</dbReference>
<feature type="region of interest" description="Disordered" evidence="1">
    <location>
        <begin position="44"/>
        <end position="86"/>
    </location>
</feature>
<evidence type="ECO:0000313" key="3">
    <source>
        <dbReference type="Proteomes" id="UP001589575"/>
    </source>
</evidence>
<reference evidence="2 3" key="1">
    <citation type="submission" date="2024-09" db="EMBL/GenBank/DDBJ databases">
        <authorList>
            <person name="Sun Q."/>
            <person name="Mori K."/>
        </authorList>
    </citation>
    <scope>NUCLEOTIDE SEQUENCE [LARGE SCALE GENOMIC DNA]</scope>
    <source>
        <strain evidence="2 3">CCM 7609</strain>
    </source>
</reference>
<organism evidence="2 3">
    <name type="scientific">Citricoccus parietis</name>
    <dbReference type="NCBI Taxonomy" id="592307"/>
    <lineage>
        <taxon>Bacteria</taxon>
        <taxon>Bacillati</taxon>
        <taxon>Actinomycetota</taxon>
        <taxon>Actinomycetes</taxon>
        <taxon>Micrococcales</taxon>
        <taxon>Micrococcaceae</taxon>
        <taxon>Citricoccus</taxon>
    </lineage>
</organism>
<evidence type="ECO:0000313" key="2">
    <source>
        <dbReference type="EMBL" id="MFB9072228.1"/>
    </source>
</evidence>
<comment type="caution">
    <text evidence="2">The sequence shown here is derived from an EMBL/GenBank/DDBJ whole genome shotgun (WGS) entry which is preliminary data.</text>
</comment>
<dbReference type="EMBL" id="JBHMFI010000001">
    <property type="protein sequence ID" value="MFB9072228.1"/>
    <property type="molecule type" value="Genomic_DNA"/>
</dbReference>
<feature type="compositionally biased region" description="Basic and acidic residues" evidence="1">
    <location>
        <begin position="63"/>
        <end position="74"/>
    </location>
</feature>
<gene>
    <name evidence="2" type="ORF">ACFFX0_13865</name>
</gene>
<name>A0ABV5FZV8_9MICC</name>
<evidence type="ECO:0000256" key="1">
    <source>
        <dbReference type="SAM" id="MobiDB-lite"/>
    </source>
</evidence>
<protein>
    <submittedName>
        <fullName evidence="2">Uncharacterized protein</fullName>
    </submittedName>
</protein>
<keyword evidence="3" id="KW-1185">Reference proteome</keyword>
<accession>A0ABV5FZV8</accession>